<dbReference type="STRING" id="254406.SAMN04488042_101398"/>
<accession>A0A1I4I3E5</accession>
<name>A0A1I4I3E5_9RHOB</name>
<dbReference type="SMART" id="SM00028">
    <property type="entry name" value="TPR"/>
    <property type="match status" value="4"/>
</dbReference>
<evidence type="ECO:0000256" key="1">
    <source>
        <dbReference type="ARBA" id="ARBA00022679"/>
    </source>
</evidence>
<dbReference type="RefSeq" id="WP_165609985.1">
    <property type="nucleotide sequence ID" value="NZ_FOTQ01000001.1"/>
</dbReference>
<dbReference type="GO" id="GO:0008476">
    <property type="term" value="F:protein-tyrosine sulfotransferase activity"/>
    <property type="evidence" value="ECO:0007669"/>
    <property type="project" value="InterPro"/>
</dbReference>
<dbReference type="Proteomes" id="UP000199144">
    <property type="component" value="Unassembled WGS sequence"/>
</dbReference>
<reference evidence="2 3" key="1">
    <citation type="submission" date="2016-10" db="EMBL/GenBank/DDBJ databases">
        <authorList>
            <person name="de Groot N.N."/>
        </authorList>
    </citation>
    <scope>NUCLEOTIDE SEQUENCE [LARGE SCALE GENOMIC DNA]</scope>
    <source>
        <strain evidence="2 3">DSM 15283</strain>
    </source>
</reference>
<keyword evidence="1" id="KW-0808">Transferase</keyword>
<dbReference type="PANTHER" id="PTHR12788:SF10">
    <property type="entry name" value="PROTEIN-TYROSINE SULFOTRANSFERASE"/>
    <property type="match status" value="1"/>
</dbReference>
<dbReference type="Pfam" id="PF13469">
    <property type="entry name" value="Sulfotransfer_3"/>
    <property type="match status" value="1"/>
</dbReference>
<dbReference type="InterPro" id="IPR011990">
    <property type="entry name" value="TPR-like_helical_dom_sf"/>
</dbReference>
<dbReference type="Gene3D" id="1.25.40.10">
    <property type="entry name" value="Tetratricopeptide repeat domain"/>
    <property type="match status" value="1"/>
</dbReference>
<dbReference type="SUPFAM" id="SSF52540">
    <property type="entry name" value="P-loop containing nucleoside triphosphate hydrolases"/>
    <property type="match status" value="1"/>
</dbReference>
<dbReference type="AlphaFoldDB" id="A0A1I4I3E5"/>
<dbReference type="Pfam" id="PF13432">
    <property type="entry name" value="TPR_16"/>
    <property type="match status" value="2"/>
</dbReference>
<keyword evidence="3" id="KW-1185">Reference proteome</keyword>
<organism evidence="2 3">
    <name type="scientific">Shimia aestuarii</name>
    <dbReference type="NCBI Taxonomy" id="254406"/>
    <lineage>
        <taxon>Bacteria</taxon>
        <taxon>Pseudomonadati</taxon>
        <taxon>Pseudomonadota</taxon>
        <taxon>Alphaproteobacteria</taxon>
        <taxon>Rhodobacterales</taxon>
        <taxon>Roseobacteraceae</taxon>
    </lineage>
</organism>
<dbReference type="InterPro" id="IPR026634">
    <property type="entry name" value="TPST-like"/>
</dbReference>
<sequence>MQPPRHDPGERAATAVYHQIAQNPAKAWSEARRALKTFPQSERVAFVAGLVCLTRGQKRDARKYFAKAINLGTPTPDAYVNFAQISAEEGLTDSALTALEKAQARFSGDLSLWRARVNVHRMAGDSDLALKAVEDALEDLPGNAELQELRGVLLADCGRLLDAIHALETLLEANPNRPIALINLGRFYAFTNQAAKSLEVTERAYSMAPNLPAVIDNLANRKRENGDFETAASLFRQLADTAPDFVPEALRQLAELAPETALETLSKEVARAARKAPNPEAGALLGFAQAAIAKRTGNASVFVSALKDANRKMSRLRRYDEKADTEFHQYLRARFAEEPAVALDTPSLPARPLFILGLPRSGTTLLERMLSAGQGIAGLGEVAAPHRYFSARFMAGEPISDGLPGLRQRYADLAALAGPADWTIDKMPVNYMHIGWLTRAFPEAQIILLRRDFRAVALSMFENFFDDPGQAFTFLEKAIQHRLALFEDTIADWQSLGVPFQTVHYEDLVSAPEATLNTLCADTGLPFDPAMLRPEDNRDSIRTVSSLQARESINTKSVARWESYPDLLPNIFKH</sequence>
<gene>
    <name evidence="2" type="ORF">SAMN04488042_101398</name>
</gene>
<dbReference type="PANTHER" id="PTHR12788">
    <property type="entry name" value="PROTEIN-TYROSINE SULFOTRANSFERASE 2"/>
    <property type="match status" value="1"/>
</dbReference>
<evidence type="ECO:0000313" key="3">
    <source>
        <dbReference type="Proteomes" id="UP000199144"/>
    </source>
</evidence>
<dbReference type="InterPro" id="IPR027417">
    <property type="entry name" value="P-loop_NTPase"/>
</dbReference>
<dbReference type="Gene3D" id="3.40.50.300">
    <property type="entry name" value="P-loop containing nucleotide triphosphate hydrolases"/>
    <property type="match status" value="1"/>
</dbReference>
<dbReference type="SUPFAM" id="SSF48452">
    <property type="entry name" value="TPR-like"/>
    <property type="match status" value="1"/>
</dbReference>
<dbReference type="InterPro" id="IPR019734">
    <property type="entry name" value="TPR_rpt"/>
</dbReference>
<proteinExistence type="predicted"/>
<dbReference type="EMBL" id="FOTQ01000001">
    <property type="protein sequence ID" value="SFL48710.1"/>
    <property type="molecule type" value="Genomic_DNA"/>
</dbReference>
<evidence type="ECO:0000313" key="2">
    <source>
        <dbReference type="EMBL" id="SFL48710.1"/>
    </source>
</evidence>
<protein>
    <submittedName>
        <fullName evidence="2">Tetratricopeptide repeat-containing protein</fullName>
    </submittedName>
</protein>